<evidence type="ECO:0000313" key="3">
    <source>
        <dbReference type="Proteomes" id="UP000267096"/>
    </source>
</evidence>
<dbReference type="EMBL" id="UYRR01009178">
    <property type="protein sequence ID" value="VDK24761.1"/>
    <property type="molecule type" value="Genomic_DNA"/>
</dbReference>
<reference evidence="4" key="1">
    <citation type="submission" date="2017-02" db="UniProtKB">
        <authorList>
            <consortium name="WormBaseParasite"/>
        </authorList>
    </citation>
    <scope>IDENTIFICATION</scope>
</reference>
<keyword evidence="3" id="KW-1185">Reference proteome</keyword>
<feature type="compositionally biased region" description="Gly residues" evidence="1">
    <location>
        <begin position="10"/>
        <end position="20"/>
    </location>
</feature>
<evidence type="ECO:0000256" key="1">
    <source>
        <dbReference type="SAM" id="MobiDB-lite"/>
    </source>
</evidence>
<evidence type="ECO:0000313" key="2">
    <source>
        <dbReference type="EMBL" id="VDK24761.1"/>
    </source>
</evidence>
<dbReference type="WBParaSite" id="ASIM_0000513801-mRNA-1">
    <property type="protein sequence ID" value="ASIM_0000513801-mRNA-1"/>
    <property type="gene ID" value="ASIM_0000513801"/>
</dbReference>
<dbReference type="AlphaFoldDB" id="A0A0M3JC08"/>
<feature type="region of interest" description="Disordered" evidence="1">
    <location>
        <begin position="1"/>
        <end position="41"/>
    </location>
</feature>
<organism evidence="4">
    <name type="scientific">Anisakis simplex</name>
    <name type="common">Herring worm</name>
    <dbReference type="NCBI Taxonomy" id="6269"/>
    <lineage>
        <taxon>Eukaryota</taxon>
        <taxon>Metazoa</taxon>
        <taxon>Ecdysozoa</taxon>
        <taxon>Nematoda</taxon>
        <taxon>Chromadorea</taxon>
        <taxon>Rhabditida</taxon>
        <taxon>Spirurina</taxon>
        <taxon>Ascaridomorpha</taxon>
        <taxon>Ascaridoidea</taxon>
        <taxon>Anisakidae</taxon>
        <taxon>Anisakis</taxon>
        <taxon>Anisakis simplex complex</taxon>
    </lineage>
</organism>
<sequence length="131" mass="14691">MTASETMEGGTPGLLGGCEGGQLTSDPTKTIRKRRRCTGEKRQPHYCQIDVKCLRGSIMINSQSSSTHVSMVCQKNGKWQQKYSTFVMDNIDDLVCTEGNTYNLIVSAFIILMFCLQCFVSIKLELFHIIQ</sequence>
<reference evidence="2 3" key="2">
    <citation type="submission" date="2018-11" db="EMBL/GenBank/DDBJ databases">
        <authorList>
            <consortium name="Pathogen Informatics"/>
        </authorList>
    </citation>
    <scope>NUCLEOTIDE SEQUENCE [LARGE SCALE GENOMIC DNA]</scope>
</reference>
<dbReference type="Proteomes" id="UP000267096">
    <property type="component" value="Unassembled WGS sequence"/>
</dbReference>
<evidence type="ECO:0000313" key="4">
    <source>
        <dbReference type="WBParaSite" id="ASIM_0000513801-mRNA-1"/>
    </source>
</evidence>
<gene>
    <name evidence="2" type="ORF">ASIM_LOCUS4941</name>
</gene>
<accession>A0A0M3JC08</accession>
<proteinExistence type="predicted"/>
<protein>
    <submittedName>
        <fullName evidence="4">Sushi domain-containing protein</fullName>
    </submittedName>
</protein>
<name>A0A0M3JC08_ANISI</name>